<dbReference type="NCBIfam" id="TIGR00654">
    <property type="entry name" value="PhzF_family"/>
    <property type="match status" value="1"/>
</dbReference>
<proteinExistence type="inferred from homology"/>
<feature type="active site" evidence="3">
    <location>
        <position position="46"/>
    </location>
</feature>
<sequence length="296" mass="32676">MKIQVEHIDAFSSLPNKGNPAGVVHNGDHYTTEQMQQLASKVGFNETAFVCQSNHADFQLRYFTPGHEMNLCGHGTIGAVYSLFRHQLLPSNEFTIETKAGILPIHIFFEAERLVVTMQQATPQFRPFNGFVAQLASALGLAETEIDTRYPIVYGNTGVWTLLVPIKELASFQKMIPVNALFPEVLREIPTTSIHPFCFETVYPENAMHARHFSSPYSGTIEDPVTGTASGVMGAYYQTFVEQHPLPHTVYIEQGLEIGKDGQVGVHLAGEDELTVAISGTAVYVDTFAIELEGEN</sequence>
<name>S0NXF1_9ENTE</name>
<dbReference type="STRING" id="41997.RV16_GL000228"/>
<dbReference type="AlphaFoldDB" id="S0NXF1"/>
<protein>
    <recommendedName>
        <fullName evidence="6">PhzF family phenazine biosynthesis protein</fullName>
    </recommendedName>
</protein>
<dbReference type="eggNOG" id="COG0384">
    <property type="taxonomic scope" value="Bacteria"/>
</dbReference>
<dbReference type="PANTHER" id="PTHR13774">
    <property type="entry name" value="PHENAZINE BIOSYNTHESIS PROTEIN"/>
    <property type="match status" value="1"/>
</dbReference>
<accession>S0NXF1</accession>
<dbReference type="PATRIC" id="fig|1139996.3.peg.1324"/>
<dbReference type="PANTHER" id="PTHR13774:SF17">
    <property type="entry name" value="PHENAZINE BIOSYNTHESIS-LIKE DOMAIN-CONTAINING PROTEIN"/>
    <property type="match status" value="1"/>
</dbReference>
<organism evidence="4 5">
    <name type="scientific">Enterococcus saccharolyticus subsp. saccharolyticus ATCC 43076</name>
    <dbReference type="NCBI Taxonomy" id="1139996"/>
    <lineage>
        <taxon>Bacteria</taxon>
        <taxon>Bacillati</taxon>
        <taxon>Bacillota</taxon>
        <taxon>Bacilli</taxon>
        <taxon>Lactobacillales</taxon>
        <taxon>Enterococcaceae</taxon>
        <taxon>Enterococcus</taxon>
    </lineage>
</organism>
<evidence type="ECO:0008006" key="6">
    <source>
        <dbReference type="Google" id="ProtNLM"/>
    </source>
</evidence>
<dbReference type="PIRSF" id="PIRSF016184">
    <property type="entry name" value="PhzC_PhzF"/>
    <property type="match status" value="1"/>
</dbReference>
<keyword evidence="5" id="KW-1185">Reference proteome</keyword>
<dbReference type="InterPro" id="IPR003719">
    <property type="entry name" value="Phenazine_PhzF-like"/>
</dbReference>
<dbReference type="Gene3D" id="3.10.310.10">
    <property type="entry name" value="Diaminopimelate Epimerase, Chain A, domain 1"/>
    <property type="match status" value="2"/>
</dbReference>
<dbReference type="RefSeq" id="WP_016175139.1">
    <property type="nucleotide sequence ID" value="NZ_KE136389.1"/>
</dbReference>
<evidence type="ECO:0000256" key="3">
    <source>
        <dbReference type="PIRSR" id="PIRSR016184-1"/>
    </source>
</evidence>
<comment type="caution">
    <text evidence="4">The sequence shown here is derived from an EMBL/GenBank/DDBJ whole genome shotgun (WGS) entry which is preliminary data.</text>
</comment>
<dbReference type="Pfam" id="PF02567">
    <property type="entry name" value="PhzC-PhzF"/>
    <property type="match status" value="1"/>
</dbReference>
<dbReference type="Proteomes" id="UP000014136">
    <property type="component" value="Unassembled WGS sequence"/>
</dbReference>
<dbReference type="GO" id="GO:0005737">
    <property type="term" value="C:cytoplasm"/>
    <property type="evidence" value="ECO:0007669"/>
    <property type="project" value="TreeGrafter"/>
</dbReference>
<dbReference type="HOGENOM" id="CLU_048756_0_2_9"/>
<evidence type="ECO:0000313" key="5">
    <source>
        <dbReference type="Proteomes" id="UP000014136"/>
    </source>
</evidence>
<comment type="similarity">
    <text evidence="1">Belongs to the PhzF family.</text>
</comment>
<dbReference type="SUPFAM" id="SSF54506">
    <property type="entry name" value="Diaminopimelate epimerase-like"/>
    <property type="match status" value="1"/>
</dbReference>
<dbReference type="OrthoDB" id="9788221at2"/>
<evidence type="ECO:0000256" key="2">
    <source>
        <dbReference type="ARBA" id="ARBA00023235"/>
    </source>
</evidence>
<evidence type="ECO:0000256" key="1">
    <source>
        <dbReference type="ARBA" id="ARBA00008270"/>
    </source>
</evidence>
<dbReference type="GO" id="GO:0016853">
    <property type="term" value="F:isomerase activity"/>
    <property type="evidence" value="ECO:0007669"/>
    <property type="project" value="UniProtKB-KW"/>
</dbReference>
<keyword evidence="2" id="KW-0413">Isomerase</keyword>
<reference evidence="4 5" key="1">
    <citation type="submission" date="2013-03" db="EMBL/GenBank/DDBJ databases">
        <title>The Genome Sequence of Enterococcus saccharolyticus ATCC_43076 (Illumina only assembly).</title>
        <authorList>
            <consortium name="The Broad Institute Genomics Platform"/>
            <consortium name="The Broad Institute Genome Sequencing Center for Infectious Disease"/>
            <person name="Earl A."/>
            <person name="Russ C."/>
            <person name="Gilmore M."/>
            <person name="Surin D."/>
            <person name="Walker B."/>
            <person name="Young S."/>
            <person name="Zeng Q."/>
            <person name="Gargeya S."/>
            <person name="Fitzgerald M."/>
            <person name="Haas B."/>
            <person name="Abouelleil A."/>
            <person name="Allen A.W."/>
            <person name="Alvarado L."/>
            <person name="Arachchi H.M."/>
            <person name="Berlin A.M."/>
            <person name="Chapman S.B."/>
            <person name="Gainer-Dewar J."/>
            <person name="Goldberg J."/>
            <person name="Griggs A."/>
            <person name="Gujja S."/>
            <person name="Hansen M."/>
            <person name="Howarth C."/>
            <person name="Imamovic A."/>
            <person name="Ireland A."/>
            <person name="Larimer J."/>
            <person name="McCowan C."/>
            <person name="Murphy C."/>
            <person name="Pearson M."/>
            <person name="Poon T.W."/>
            <person name="Priest M."/>
            <person name="Roberts A."/>
            <person name="Saif S."/>
            <person name="Shea T."/>
            <person name="Sisk P."/>
            <person name="Sykes S."/>
            <person name="Wortman J."/>
            <person name="Nusbaum C."/>
            <person name="Birren B."/>
        </authorList>
    </citation>
    <scope>NUCLEOTIDE SEQUENCE [LARGE SCALE GENOMIC DNA]</scope>
    <source>
        <strain evidence="4 5">ATCC 43076</strain>
    </source>
</reference>
<evidence type="ECO:0000313" key="4">
    <source>
        <dbReference type="EMBL" id="EOT29390.1"/>
    </source>
</evidence>
<dbReference type="EMBL" id="AHYT01000004">
    <property type="protein sequence ID" value="EOT29390.1"/>
    <property type="molecule type" value="Genomic_DNA"/>
</dbReference>
<gene>
    <name evidence="4" type="ORF">OMQ_01342</name>
</gene>